<accession>A0AB38Z7U7</accession>
<dbReference type="Proteomes" id="UP001327986">
    <property type="component" value="Chromosome"/>
</dbReference>
<evidence type="ECO:0000313" key="1">
    <source>
        <dbReference type="EMBL" id="WRO06654.1"/>
    </source>
</evidence>
<reference evidence="1" key="1">
    <citation type="submission" date="2023-12" db="EMBL/GenBank/DDBJ databases">
        <title>Isolation of organohalide respiring bacteria Dehalococcoides mccartyi strain GPTCE1 in groundwater collected near a chemical plant in Suzhou, China.</title>
        <authorList>
            <person name="Liu G."/>
        </authorList>
    </citation>
    <scope>NUCLEOTIDE SEQUENCE</scope>
    <source>
        <strain evidence="1">GPTCE1</strain>
    </source>
</reference>
<dbReference type="EMBL" id="CP141531">
    <property type="protein sequence ID" value="WRO06654.1"/>
    <property type="molecule type" value="Genomic_DNA"/>
</dbReference>
<sequence>MVLATQSKPIELSPRRYRKGNYMFCPVKADHNYKCPVCGCLVQPREVGFMRYRIIRDLVTEPIGDVLHACCVEAGKALYAIEGLTANEMNPHLADTNPALLDFLGRIFRYAHIARGSCPHPEWEKELNETYAELIK</sequence>
<organism evidence="1 2">
    <name type="scientific">Dehalococcoides mccartyi</name>
    <dbReference type="NCBI Taxonomy" id="61435"/>
    <lineage>
        <taxon>Bacteria</taxon>
        <taxon>Bacillati</taxon>
        <taxon>Chloroflexota</taxon>
        <taxon>Dehalococcoidia</taxon>
        <taxon>Dehalococcoidales</taxon>
        <taxon>Dehalococcoidaceae</taxon>
        <taxon>Dehalococcoides</taxon>
    </lineage>
</organism>
<gene>
    <name evidence="1" type="ORF">VLL09_04495</name>
</gene>
<name>A0AB38Z7U7_9CHLR</name>
<dbReference type="RefSeq" id="WP_324664142.1">
    <property type="nucleotide sequence ID" value="NZ_CP141531.1"/>
</dbReference>
<protein>
    <submittedName>
        <fullName evidence="1">Uncharacterized protein</fullName>
    </submittedName>
</protein>
<evidence type="ECO:0000313" key="2">
    <source>
        <dbReference type="Proteomes" id="UP001327986"/>
    </source>
</evidence>
<proteinExistence type="predicted"/>
<dbReference type="AlphaFoldDB" id="A0AB38Z7U7"/>